<sequence>MSEIPLNIDETTDKDYYNEEVASPIRGDKKMEQLVPQSLIDADGDDMDLVNCPNPWLPAYGFQIQHQHSNFQINHEDLRPNDVNLVQQVDFLETILEETSDDLQSDSDRSGTTYWLGSDSETESVIHIKSNQRAPEDRPDGSGSECNSVVPKKRRRRNGAGDSDSCIHLSDWASPRSSRSSASSRSSKSSRSSSLIQFETLERNCATISPSGYSYDSLEYSNRSNSHFENTSPDSLEEEDDTDDDDDRTLTNVRRPSFGLSNHSSEFPKIRPYRSFESLGSNQKTSDTFQHDIGHGFMFAKTTSSDLSDRPSAVRSNRWYGKYEDNYDYDEDSEELEDDDDNNHVCHYSNAFNEPRGLLSFSETVNHGYSTSLDFRNTIDLREIGLEPKHETILDLARSQIGSSTGLFHPKLNITGNMASGIASGQHDQHQRGWSNSQTYDFNFRMTNKSRSVPGLTSLASGIDDSASLLSRYRNYDSHYNYSSSNLSFDNYTRVASVPVNLNLCGASNDIQCDGTTLNNHEMADDTMSVNEITANAEANSRELPKRTSSVRTQKRLDNQELQDLQVDDSVKENVIPVNTQCDLHENDVTMEENSSLNEPVCNSDANTRVSTVKTQDHGNHVLEMAMAMENDIDSVVDEAIKELKRQVEVATSSEKMTYVKDKNGQRKIKNNASYELAQQWQVDEENLHSRMTSCMEHVNESSPSNSPTRRRVGNNASYELAQQSDYIKALQSASRMPFQRMDACDELPEFSSVNSSQSPRNIVSDISDRSEISPINHTRINSPREDVLHEQRMQNDSIIDQIKKNSELFSIYGEGASASGVNIDDEVDLPCLETKPIDGDINVNNYVRRIIDQDKCPMSIDGEEKNDDYVPERVTLSFLSDFYPEQSNEALSKIKGDCKNSIFRDEVMVNGDDDGDDNAGAGAVEVIPDGERLWRVVVEQQSKAFSADGWGRKEEVDNMEKEEEEAVVVVNQRLAVDDTSTSTSQSSVYTGTVPITSGVSVSTSENTDTQSPVVETHEQSHHINQINIDNQSSSVRDSTDKCSEMSAMAAKRLAMGPMQSSSPRNSQLLSSNNETVVAPVVERKKSGLGGFLQRFSKLRFSGRSKVPRSEVKRSDTDVKGKIQQNDDTQSIGIKRKKEPDYIIIPLHPPEEERKSLEDEKENSQRKRSDLERSASCAGGTGRPPVCISKPPLPPLACQGGRACASSPRATSGVVNARRRATTDLGSPAAIEMAKARAMQHQQHYHHHQLHQVVHGHQEERPVGLLETDLDDDSVDVQVKSNDHHDEESTTLSGGRGSAAPGKKTRSLLNLNHTCRQGRDNITENINALRVPQSPGTGCRSTSDHVDHASPAINHRPHKSMEFLLDKENLHFIKPPENELQKVGERVPSEHELRVQRSLQRLNVPDWYKNSPAARDGFRLKRHSDASQHGGWRSLGSKTTSLSSLSSSSNRQPTTGTSGALLSPSPTPPVFSRWSTSLLNSAGSSPANSARSSFNHRQPYLGWRSQERLANPRTPAERLAQGILPQLQNTKKQQQQTNQQIEVRNSIKEVTSAIVHYVQSGQEVVASGVGDGSGGRLSPRPRPDDRDDRGGARSTSPRGSVKLCWMESSFVGSRRVDSPETPMSLATDTECCAGCNAVGTESCSCMDSATSGLYLDLTPTRDEPRHHKGDHDQQTRSTTCLCPSPSPSTCHYHQQKQHRHTQQRHNRGSGQSEDDEAMASVALLHNKPSPGSTTLEDVLDSLLGLPPASRTPSPGPGSISTTGGGSSAIRHHRSGGTTSQTNSKTGKSCSDLHQDLQECAKGAPESPTSCPDGRGSCHNVSGLLQRRRSEGSDIIPPHRLSSRSSSNIRHRRVSFDSGQDNLPGTSDKLIKCRNHKCSNGTTLAEAKRIYKSCHNCTYLYCSKECRRAHWPRHRRTCLHYRAGTLCRQVLSSAKEDPMTIKHISALAKRGYSAHGRGAVKCFFTSPEAAEQFIGNGFKDLGEPTYVRCSDLLTSEMGAELYTEIMRLCKTYNPETRLVLFVAVCVVSEVPSSGAVRWERQLVSRCGKIRLDPSQRVIPSASPSQNKHQIQTSSSAAVAPAPTALQSSPSNHPAITREMDSPETLVLTSLPENHGQNTTRRTREIGFTNIQRQLRQRGVSLRRHFPQVYTKLCSYVDGTVDKFAPVTIYPRDQASGKSFMCIIMLDAEPERLQLLPTDSSRVRTVDISVEQE</sequence>
<feature type="region of interest" description="Disordered" evidence="1">
    <location>
        <begin position="1"/>
        <end position="29"/>
    </location>
</feature>
<feature type="compositionally biased region" description="Low complexity" evidence="1">
    <location>
        <begin position="2071"/>
        <end position="2083"/>
    </location>
</feature>
<feature type="compositionally biased region" description="Polar residues" evidence="1">
    <location>
        <begin position="2060"/>
        <end position="2070"/>
    </location>
</feature>
<feature type="region of interest" description="Disordered" evidence="1">
    <location>
        <begin position="1103"/>
        <end position="1188"/>
    </location>
</feature>
<dbReference type="InterPro" id="IPR038825">
    <property type="entry name" value="Apical_junction"/>
</dbReference>
<dbReference type="GO" id="GO:0005886">
    <property type="term" value="C:plasma membrane"/>
    <property type="evidence" value="ECO:0007669"/>
    <property type="project" value="TreeGrafter"/>
</dbReference>
<feature type="region of interest" description="Disordered" evidence="1">
    <location>
        <begin position="1743"/>
        <end position="1789"/>
    </location>
</feature>
<feature type="compositionally biased region" description="Basic and acidic residues" evidence="1">
    <location>
        <begin position="1108"/>
        <end position="1121"/>
    </location>
</feature>
<feature type="compositionally biased region" description="Polar residues" evidence="1">
    <location>
        <begin position="1123"/>
        <end position="1132"/>
    </location>
</feature>
<dbReference type="PANTHER" id="PTHR21517:SF3">
    <property type="entry name" value="APICAL JUNCTION COMPONENT 1 HOMOLOG"/>
    <property type="match status" value="1"/>
</dbReference>
<feature type="region of interest" description="Disordered" evidence="1">
    <location>
        <begin position="1828"/>
        <end position="1862"/>
    </location>
</feature>
<feature type="region of interest" description="Disordered" evidence="1">
    <location>
        <begin position="223"/>
        <end position="264"/>
    </location>
</feature>
<gene>
    <name evidence="4" type="primary">LOC105273380</name>
</gene>
<feature type="compositionally biased region" description="Polar residues" evidence="1">
    <location>
        <begin position="1775"/>
        <end position="1788"/>
    </location>
</feature>
<evidence type="ECO:0000259" key="2">
    <source>
        <dbReference type="Pfam" id="PF26649"/>
    </source>
</evidence>
<dbReference type="InterPro" id="IPR058586">
    <property type="entry name" value="Ajm-1"/>
</dbReference>
<evidence type="ECO:0000313" key="4">
    <source>
        <dbReference type="RefSeq" id="XP_011314088.1"/>
    </source>
</evidence>
<dbReference type="PANTHER" id="PTHR21517">
    <property type="entry name" value="APICAL JUNCTION COMPONENT 1 HOMOLOG"/>
    <property type="match status" value="1"/>
</dbReference>
<proteinExistence type="predicted"/>
<dbReference type="OrthoDB" id="6431454at2759"/>
<dbReference type="SUPFAM" id="SSF144232">
    <property type="entry name" value="HIT/MYND zinc finger-like"/>
    <property type="match status" value="1"/>
</dbReference>
<organism evidence="3 4">
    <name type="scientific">Fopius arisanus</name>
    <dbReference type="NCBI Taxonomy" id="64838"/>
    <lineage>
        <taxon>Eukaryota</taxon>
        <taxon>Metazoa</taxon>
        <taxon>Ecdysozoa</taxon>
        <taxon>Arthropoda</taxon>
        <taxon>Hexapoda</taxon>
        <taxon>Insecta</taxon>
        <taxon>Pterygota</taxon>
        <taxon>Neoptera</taxon>
        <taxon>Endopterygota</taxon>
        <taxon>Hymenoptera</taxon>
        <taxon>Apocrita</taxon>
        <taxon>Ichneumonoidea</taxon>
        <taxon>Braconidae</taxon>
        <taxon>Opiinae</taxon>
        <taxon>Fopius</taxon>
    </lineage>
</organism>
<feature type="compositionally biased region" description="Polar residues" evidence="1">
    <location>
        <begin position="250"/>
        <end position="264"/>
    </location>
</feature>
<dbReference type="RefSeq" id="XP_011314088.1">
    <property type="nucleotide sequence ID" value="XM_011315786.1"/>
</dbReference>
<feature type="region of interest" description="Disordered" evidence="1">
    <location>
        <begin position="1658"/>
        <end position="1716"/>
    </location>
</feature>
<feature type="compositionally biased region" description="Polar residues" evidence="1">
    <location>
        <begin position="1450"/>
        <end position="1460"/>
    </location>
</feature>
<dbReference type="GeneID" id="105273380"/>
<keyword evidence="3" id="KW-1185">Reference proteome</keyword>
<dbReference type="GO" id="GO:0045216">
    <property type="term" value="P:cell-cell junction organization"/>
    <property type="evidence" value="ECO:0007669"/>
    <property type="project" value="InterPro"/>
</dbReference>
<dbReference type="Pfam" id="PF26649">
    <property type="entry name" value="Ajm-1"/>
    <property type="match status" value="1"/>
</dbReference>
<reference evidence="4" key="1">
    <citation type="submission" date="2025-08" db="UniProtKB">
        <authorList>
            <consortium name="RefSeq"/>
        </authorList>
    </citation>
    <scope>IDENTIFICATION</scope>
    <source>
        <strain evidence="4">USDA-PBARC FA_bdor</strain>
        <tissue evidence="4">Whole organism</tissue>
    </source>
</reference>
<evidence type="ECO:0000313" key="3">
    <source>
        <dbReference type="Proteomes" id="UP000694866"/>
    </source>
</evidence>
<feature type="region of interest" description="Disordered" evidence="1">
    <location>
        <begin position="1418"/>
        <end position="1468"/>
    </location>
</feature>
<feature type="compositionally biased region" description="Low complexity" evidence="1">
    <location>
        <begin position="174"/>
        <end position="193"/>
    </location>
</feature>
<feature type="region of interest" description="Disordered" evidence="1">
    <location>
        <begin position="1331"/>
        <end position="1353"/>
    </location>
</feature>
<feature type="compositionally biased region" description="Low complexity" evidence="1">
    <location>
        <begin position="1677"/>
        <end position="1692"/>
    </location>
</feature>
<feature type="region of interest" description="Disordered" evidence="1">
    <location>
        <begin position="1565"/>
        <end position="1599"/>
    </location>
</feature>
<feature type="compositionally biased region" description="Basic residues" evidence="1">
    <location>
        <begin position="1693"/>
        <end position="1707"/>
    </location>
</feature>
<feature type="compositionally biased region" description="Basic and acidic residues" evidence="1">
    <location>
        <begin position="1659"/>
        <end position="1674"/>
    </location>
</feature>
<feature type="region of interest" description="Disordered" evidence="1">
    <location>
        <begin position="129"/>
        <end position="193"/>
    </location>
</feature>
<feature type="compositionally biased region" description="Low complexity" evidence="1">
    <location>
        <begin position="1434"/>
        <end position="1449"/>
    </location>
</feature>
<protein>
    <submittedName>
        <fullName evidence="4">Uncharacterized protein isoform X1</fullName>
    </submittedName>
</protein>
<feature type="compositionally biased region" description="Polar residues" evidence="1">
    <location>
        <begin position="223"/>
        <end position="234"/>
    </location>
</feature>
<dbReference type="Proteomes" id="UP000694866">
    <property type="component" value="Unplaced"/>
</dbReference>
<feature type="compositionally biased region" description="Basic and acidic residues" evidence="1">
    <location>
        <begin position="1581"/>
        <end position="1591"/>
    </location>
</feature>
<evidence type="ECO:0000256" key="1">
    <source>
        <dbReference type="SAM" id="MobiDB-lite"/>
    </source>
</evidence>
<feature type="region of interest" description="Disordered" evidence="1">
    <location>
        <begin position="2053"/>
        <end position="2095"/>
    </location>
</feature>
<dbReference type="KEGG" id="fas:105273380"/>
<dbReference type="GO" id="GO:0043296">
    <property type="term" value="C:apical junction complex"/>
    <property type="evidence" value="ECO:0007669"/>
    <property type="project" value="TreeGrafter"/>
</dbReference>
<feature type="compositionally biased region" description="Acidic residues" evidence="1">
    <location>
        <begin position="235"/>
        <end position="247"/>
    </location>
</feature>
<feature type="compositionally biased region" description="Basic and acidic residues" evidence="1">
    <location>
        <begin position="1149"/>
        <end position="1173"/>
    </location>
</feature>
<feature type="region of interest" description="Disordered" evidence="1">
    <location>
        <begin position="1280"/>
        <end position="1306"/>
    </location>
</feature>
<accession>A0A9R1TSM2</accession>
<name>A0A9R1TSM2_9HYME</name>
<feature type="domain" description="Apical junction molecule ajm1 alpha/beta" evidence="2">
    <location>
        <begin position="1919"/>
        <end position="2031"/>
    </location>
</feature>